<dbReference type="InterPro" id="IPR050519">
    <property type="entry name" value="Glycosyltransf_28_UgtP"/>
</dbReference>
<dbReference type="GO" id="GO:0016758">
    <property type="term" value="F:hexosyltransferase activity"/>
    <property type="evidence" value="ECO:0007669"/>
    <property type="project" value="InterPro"/>
</dbReference>
<dbReference type="AlphaFoldDB" id="A0A9X4XER7"/>
<reference evidence="5 6" key="1">
    <citation type="journal article" date="2019" name="Nat. Med.">
        <title>A library of human gut bacterial isolates paired with longitudinal multiomics data enables mechanistic microbiome research.</title>
        <authorList>
            <person name="Poyet M."/>
            <person name="Groussin M."/>
            <person name="Gibbons S.M."/>
            <person name="Avila-Pacheco J."/>
            <person name="Jiang X."/>
            <person name="Kearney S.M."/>
            <person name="Perrotta A.R."/>
            <person name="Berdy B."/>
            <person name="Zhao S."/>
            <person name="Lieberman T.D."/>
            <person name="Swanson P.K."/>
            <person name="Smith M."/>
            <person name="Roesemann S."/>
            <person name="Alexander J.E."/>
            <person name="Rich S.A."/>
            <person name="Livny J."/>
            <person name="Vlamakis H."/>
            <person name="Clish C."/>
            <person name="Bullock K."/>
            <person name="Deik A."/>
            <person name="Scott J."/>
            <person name="Pierce K.A."/>
            <person name="Xavier R.J."/>
            <person name="Alm E.J."/>
        </authorList>
    </citation>
    <scope>NUCLEOTIDE SEQUENCE [LARGE SCALE GENOMIC DNA]</scope>
    <source>
        <strain evidence="5 6">BIOML-A198</strain>
    </source>
</reference>
<gene>
    <name evidence="5" type="ORF">GMA92_11075</name>
</gene>
<feature type="domain" description="Diacylglycerol glucosyltransferase N-terminal" evidence="4">
    <location>
        <begin position="14"/>
        <end position="174"/>
    </location>
</feature>
<evidence type="ECO:0000259" key="4">
    <source>
        <dbReference type="Pfam" id="PF06925"/>
    </source>
</evidence>
<dbReference type="GO" id="GO:0009247">
    <property type="term" value="P:glycolipid biosynthetic process"/>
    <property type="evidence" value="ECO:0007669"/>
    <property type="project" value="InterPro"/>
</dbReference>
<dbReference type="PANTHER" id="PTHR43025:SF3">
    <property type="entry name" value="MONOGALACTOSYLDIACYLGLYCEROL SYNTHASE 1, CHLOROPLASTIC"/>
    <property type="match status" value="1"/>
</dbReference>
<evidence type="ECO:0000256" key="1">
    <source>
        <dbReference type="ARBA" id="ARBA00006962"/>
    </source>
</evidence>
<keyword evidence="3" id="KW-0808">Transferase</keyword>
<dbReference type="InterPro" id="IPR009695">
    <property type="entry name" value="Diacylglyc_glucosyltr_N"/>
</dbReference>
<dbReference type="EMBL" id="WMQE01000026">
    <property type="protein sequence ID" value="MTK21956.1"/>
    <property type="molecule type" value="Genomic_DNA"/>
</dbReference>
<comment type="similarity">
    <text evidence="1">Belongs to the glycosyltransferase 28 family.</text>
</comment>
<dbReference type="Pfam" id="PF06925">
    <property type="entry name" value="MGDG_synth"/>
    <property type="match status" value="1"/>
</dbReference>
<dbReference type="Proteomes" id="UP000487649">
    <property type="component" value="Unassembled WGS sequence"/>
</dbReference>
<evidence type="ECO:0000313" key="6">
    <source>
        <dbReference type="Proteomes" id="UP000487649"/>
    </source>
</evidence>
<evidence type="ECO:0000256" key="3">
    <source>
        <dbReference type="ARBA" id="ARBA00022679"/>
    </source>
</evidence>
<keyword evidence="2" id="KW-0328">Glycosyltransferase</keyword>
<evidence type="ECO:0000313" key="5">
    <source>
        <dbReference type="EMBL" id="MTK21956.1"/>
    </source>
</evidence>
<dbReference type="GO" id="GO:0016020">
    <property type="term" value="C:membrane"/>
    <property type="evidence" value="ECO:0007669"/>
    <property type="project" value="GOC"/>
</dbReference>
<organism evidence="5 6">
    <name type="scientific">Turicibacter sanguinis</name>
    <dbReference type="NCBI Taxonomy" id="154288"/>
    <lineage>
        <taxon>Bacteria</taxon>
        <taxon>Bacillati</taxon>
        <taxon>Bacillota</taxon>
        <taxon>Erysipelotrichia</taxon>
        <taxon>Erysipelotrichales</taxon>
        <taxon>Turicibacteraceae</taxon>
        <taxon>Turicibacter</taxon>
    </lineage>
</organism>
<name>A0A9X4XER7_9FIRM</name>
<protein>
    <recommendedName>
        <fullName evidence="4">Diacylglycerol glucosyltransferase N-terminal domain-containing protein</fullName>
    </recommendedName>
</protein>
<sequence>MNILILTAKFGMGHVSVSEAIREEILLTYPHATIHVVDVIAYLFPHLNKWIYGGFNFMVTKCAFIYNMFNKITARYSHMPFKTIMTHKIEQMLKMYEANFIITTCPVCPQYISTYKEMKQDDIPLYTYITDIMVHEEWIASQTDFYFVGAEKTKLDLLQKGVSASKIKVCGIPVKQCFKGPSQEKKDKRLAKREVLIMGGGLGLISSPDHFLKQLSRREDIKLTMITGHNTKLCSRVKKSFRVLKLLALPIMLQII</sequence>
<comment type="caution">
    <text evidence="5">The sequence shown here is derived from an EMBL/GenBank/DDBJ whole genome shotgun (WGS) entry which is preliminary data.</text>
</comment>
<dbReference type="SUPFAM" id="SSF53756">
    <property type="entry name" value="UDP-Glycosyltransferase/glycogen phosphorylase"/>
    <property type="match status" value="1"/>
</dbReference>
<evidence type="ECO:0000256" key="2">
    <source>
        <dbReference type="ARBA" id="ARBA00022676"/>
    </source>
</evidence>
<dbReference type="PANTHER" id="PTHR43025">
    <property type="entry name" value="MONOGALACTOSYLDIACYLGLYCEROL SYNTHASE"/>
    <property type="match status" value="1"/>
</dbReference>
<accession>A0A9X4XER7</accession>
<dbReference type="RefSeq" id="WP_006784648.1">
    <property type="nucleotide sequence ID" value="NZ_CAUWFM010000009.1"/>
</dbReference>
<proteinExistence type="inferred from homology"/>